<protein>
    <submittedName>
        <fullName evidence="1">Uncharacterized protein</fullName>
    </submittedName>
</protein>
<keyword evidence="2" id="KW-1185">Reference proteome</keyword>
<dbReference type="EnsemblPlants" id="PGSC0003DMT400089803">
    <property type="protein sequence ID" value="PGSC0003DMT400089803"/>
    <property type="gene ID" value="PGSC0003DMG400039374"/>
</dbReference>
<proteinExistence type="predicted"/>
<dbReference type="PaxDb" id="4113-PGSC0003DMT400089803"/>
<dbReference type="HOGENOM" id="CLU_2311136_0_0_1"/>
<dbReference type="Gramene" id="PGSC0003DMT400089803">
    <property type="protein sequence ID" value="PGSC0003DMT400089803"/>
    <property type="gene ID" value="PGSC0003DMG400039374"/>
</dbReference>
<evidence type="ECO:0000313" key="1">
    <source>
        <dbReference type="EnsemblPlants" id="PGSC0003DMT400089803"/>
    </source>
</evidence>
<name>M1DIY6_SOLTU</name>
<sequence length="100" mass="11802">MNSRCGTAGILKFLKDKVRVVRNCTISNEIEERKKENQKLEGYYRWENKPRSFACPWSRAKHARAVRFEREKSKLKRRQGNRVRVILGLPGLASLVRKKM</sequence>
<reference evidence="2" key="1">
    <citation type="journal article" date="2011" name="Nature">
        <title>Genome sequence and analysis of the tuber crop potato.</title>
        <authorList>
            <consortium name="The Potato Genome Sequencing Consortium"/>
        </authorList>
    </citation>
    <scope>NUCLEOTIDE SEQUENCE [LARGE SCALE GENOMIC DNA]</scope>
    <source>
        <strain evidence="2">cv. DM1-3 516 R44</strain>
    </source>
</reference>
<accession>M1DIY6</accession>
<evidence type="ECO:0000313" key="2">
    <source>
        <dbReference type="Proteomes" id="UP000011115"/>
    </source>
</evidence>
<dbReference type="InParanoid" id="M1DIY6"/>
<reference evidence="1" key="2">
    <citation type="submission" date="2015-06" db="UniProtKB">
        <authorList>
            <consortium name="EnsemblPlants"/>
        </authorList>
    </citation>
    <scope>IDENTIFICATION</scope>
    <source>
        <strain evidence="1">DM1-3 516 R44</strain>
    </source>
</reference>
<dbReference type="Proteomes" id="UP000011115">
    <property type="component" value="Unassembled WGS sequence"/>
</dbReference>
<organism evidence="1 2">
    <name type="scientific">Solanum tuberosum</name>
    <name type="common">Potato</name>
    <dbReference type="NCBI Taxonomy" id="4113"/>
    <lineage>
        <taxon>Eukaryota</taxon>
        <taxon>Viridiplantae</taxon>
        <taxon>Streptophyta</taxon>
        <taxon>Embryophyta</taxon>
        <taxon>Tracheophyta</taxon>
        <taxon>Spermatophyta</taxon>
        <taxon>Magnoliopsida</taxon>
        <taxon>eudicotyledons</taxon>
        <taxon>Gunneridae</taxon>
        <taxon>Pentapetalae</taxon>
        <taxon>asterids</taxon>
        <taxon>lamiids</taxon>
        <taxon>Solanales</taxon>
        <taxon>Solanaceae</taxon>
        <taxon>Solanoideae</taxon>
        <taxon>Solaneae</taxon>
        <taxon>Solanum</taxon>
    </lineage>
</organism>
<dbReference type="AlphaFoldDB" id="M1DIY6"/>